<keyword evidence="3" id="KW-1185">Reference proteome</keyword>
<proteinExistence type="predicted"/>
<accession>A0A3S1KAQ3</accession>
<feature type="region of interest" description="Disordered" evidence="1">
    <location>
        <begin position="1"/>
        <end position="26"/>
    </location>
</feature>
<evidence type="ECO:0000313" key="3">
    <source>
        <dbReference type="Proteomes" id="UP000279446"/>
    </source>
</evidence>
<reference evidence="2 3" key="1">
    <citation type="submission" date="2018-12" db="EMBL/GenBank/DDBJ databases">
        <authorList>
            <person name="Sun L."/>
            <person name="Chen Z."/>
        </authorList>
    </citation>
    <scope>NUCLEOTIDE SEQUENCE [LARGE SCALE GENOMIC DNA]</scope>
    <source>
        <strain evidence="2 3">DSM 15890</strain>
    </source>
</reference>
<dbReference type="AlphaFoldDB" id="A0A3S1KAQ3"/>
<feature type="compositionally biased region" description="Low complexity" evidence="1">
    <location>
        <begin position="1"/>
        <end position="17"/>
    </location>
</feature>
<dbReference type="EMBL" id="RZNY01000003">
    <property type="protein sequence ID" value="RUT47788.1"/>
    <property type="molecule type" value="Genomic_DNA"/>
</dbReference>
<gene>
    <name evidence="2" type="ORF">EJP82_05250</name>
</gene>
<dbReference type="RefSeq" id="WP_127190985.1">
    <property type="nucleotide sequence ID" value="NZ_JAUSSS010000002.1"/>
</dbReference>
<sequence length="74" mass="7980">MDEVQGRVQQQRAGGAANRSESALEHGPGGIAFELAAFADSKGVTRNPALMEGRKDRQSPLSAKTWGIWVVTRE</sequence>
<dbReference type="Proteomes" id="UP000279446">
    <property type="component" value="Unassembled WGS sequence"/>
</dbReference>
<comment type="caution">
    <text evidence="2">The sequence shown here is derived from an EMBL/GenBank/DDBJ whole genome shotgun (WGS) entry which is preliminary data.</text>
</comment>
<protein>
    <submittedName>
        <fullName evidence="2">Uncharacterized protein</fullName>
    </submittedName>
</protein>
<organism evidence="2 3">
    <name type="scientific">Paenibacillus anaericanus</name>
    <dbReference type="NCBI Taxonomy" id="170367"/>
    <lineage>
        <taxon>Bacteria</taxon>
        <taxon>Bacillati</taxon>
        <taxon>Bacillota</taxon>
        <taxon>Bacilli</taxon>
        <taxon>Bacillales</taxon>
        <taxon>Paenibacillaceae</taxon>
        <taxon>Paenibacillus</taxon>
    </lineage>
</organism>
<name>A0A3S1KAQ3_9BACL</name>
<evidence type="ECO:0000256" key="1">
    <source>
        <dbReference type="SAM" id="MobiDB-lite"/>
    </source>
</evidence>
<evidence type="ECO:0000313" key="2">
    <source>
        <dbReference type="EMBL" id="RUT47788.1"/>
    </source>
</evidence>